<dbReference type="EMBL" id="BJYK01000001">
    <property type="protein sequence ID" value="GEN79170.1"/>
    <property type="molecule type" value="Genomic_DNA"/>
</dbReference>
<evidence type="ECO:0000256" key="1">
    <source>
        <dbReference type="ARBA" id="ARBA00004141"/>
    </source>
</evidence>
<dbReference type="GO" id="GO:0016020">
    <property type="term" value="C:membrane"/>
    <property type="evidence" value="ECO:0007669"/>
    <property type="project" value="UniProtKB-SubCell"/>
</dbReference>
<evidence type="ECO:0000256" key="3">
    <source>
        <dbReference type="ARBA" id="ARBA00022692"/>
    </source>
</evidence>
<reference evidence="13 14" key="1">
    <citation type="submission" date="2019-07" db="EMBL/GenBank/DDBJ databases">
        <title>Whole genome shotgun sequence of Actinotalea fermentans NBRC 105374.</title>
        <authorList>
            <person name="Hosoyama A."/>
            <person name="Uohara A."/>
            <person name="Ohji S."/>
            <person name="Ichikawa N."/>
        </authorList>
    </citation>
    <scope>NUCLEOTIDE SEQUENCE [LARGE SCALE GENOMIC DNA]</scope>
    <source>
        <strain evidence="13 14">NBRC 105374</strain>
    </source>
</reference>
<keyword evidence="5 12" id="KW-1133">Transmembrane helix</keyword>
<dbReference type="PANTHER" id="PTHR35457">
    <property type="entry name" value="HEME A SYNTHASE"/>
    <property type="match status" value="1"/>
</dbReference>
<evidence type="ECO:0000256" key="9">
    <source>
        <dbReference type="ARBA" id="ARBA00023136"/>
    </source>
</evidence>
<dbReference type="OrthoDB" id="5241540at2"/>
<dbReference type="GO" id="GO:0006784">
    <property type="term" value="P:heme A biosynthetic process"/>
    <property type="evidence" value="ECO:0007669"/>
    <property type="project" value="InterPro"/>
</dbReference>
<comment type="subcellular location">
    <subcellularLocation>
        <location evidence="1">Membrane</location>
        <topology evidence="1">Multi-pass membrane protein</topology>
    </subcellularLocation>
</comment>
<evidence type="ECO:0000313" key="13">
    <source>
        <dbReference type="EMBL" id="GEN79170.1"/>
    </source>
</evidence>
<keyword evidence="4" id="KW-0479">Metal-binding</keyword>
<comment type="caution">
    <text evidence="13">The sequence shown here is derived from an EMBL/GenBank/DDBJ whole genome shotgun (WGS) entry which is preliminary data.</text>
</comment>
<evidence type="ECO:0000256" key="2">
    <source>
        <dbReference type="ARBA" id="ARBA00022475"/>
    </source>
</evidence>
<keyword evidence="9 12" id="KW-0472">Membrane</keyword>
<gene>
    <name evidence="13" type="ORF">AFE02nite_09040</name>
</gene>
<evidence type="ECO:0000313" key="14">
    <source>
        <dbReference type="Proteomes" id="UP000321484"/>
    </source>
</evidence>
<keyword evidence="10" id="KW-1015">Disulfide bond</keyword>
<feature type="transmembrane region" description="Helical" evidence="12">
    <location>
        <begin position="114"/>
        <end position="135"/>
    </location>
</feature>
<evidence type="ECO:0000256" key="7">
    <source>
        <dbReference type="ARBA" id="ARBA00023004"/>
    </source>
</evidence>
<comment type="pathway">
    <text evidence="11">Porphyrin-containing compound metabolism.</text>
</comment>
<keyword evidence="6" id="KW-0560">Oxidoreductase</keyword>
<proteinExistence type="predicted"/>
<evidence type="ECO:0000256" key="10">
    <source>
        <dbReference type="ARBA" id="ARBA00023157"/>
    </source>
</evidence>
<evidence type="ECO:0000256" key="4">
    <source>
        <dbReference type="ARBA" id="ARBA00022723"/>
    </source>
</evidence>
<organism evidence="13 14">
    <name type="scientific">Actinotalea fermentans</name>
    <dbReference type="NCBI Taxonomy" id="43671"/>
    <lineage>
        <taxon>Bacteria</taxon>
        <taxon>Bacillati</taxon>
        <taxon>Actinomycetota</taxon>
        <taxon>Actinomycetes</taxon>
        <taxon>Micrococcales</taxon>
        <taxon>Cellulomonadaceae</taxon>
        <taxon>Actinotalea</taxon>
    </lineage>
</organism>
<keyword evidence="8" id="KW-0350">Heme biosynthesis</keyword>
<dbReference type="PANTHER" id="PTHR35457:SF1">
    <property type="entry name" value="HEME A SYNTHASE"/>
    <property type="match status" value="1"/>
</dbReference>
<evidence type="ECO:0000256" key="11">
    <source>
        <dbReference type="ARBA" id="ARBA00023444"/>
    </source>
</evidence>
<keyword evidence="2" id="KW-1003">Cell membrane</keyword>
<feature type="transmembrane region" description="Helical" evidence="12">
    <location>
        <begin position="280"/>
        <end position="301"/>
    </location>
</feature>
<dbReference type="InterPro" id="IPR050450">
    <property type="entry name" value="COX15/CtaA_HemeA_synthase"/>
</dbReference>
<feature type="transmembrane region" description="Helical" evidence="12">
    <location>
        <begin position="182"/>
        <end position="203"/>
    </location>
</feature>
<protein>
    <submittedName>
        <fullName evidence="13">Protein required for cytochrome oxidase assembly</fullName>
    </submittedName>
</protein>
<evidence type="ECO:0000256" key="5">
    <source>
        <dbReference type="ARBA" id="ARBA00022989"/>
    </source>
</evidence>
<dbReference type="RefSeq" id="WP_052113539.1">
    <property type="nucleotide sequence ID" value="NZ_BJYK01000001.1"/>
</dbReference>
<keyword evidence="14" id="KW-1185">Reference proteome</keyword>
<dbReference type="Pfam" id="PF02628">
    <property type="entry name" value="COX15-CtaA"/>
    <property type="match status" value="1"/>
</dbReference>
<feature type="transmembrane region" description="Helical" evidence="12">
    <location>
        <begin position="223"/>
        <end position="242"/>
    </location>
</feature>
<evidence type="ECO:0000256" key="6">
    <source>
        <dbReference type="ARBA" id="ARBA00023002"/>
    </source>
</evidence>
<feature type="transmembrane region" description="Helical" evidence="12">
    <location>
        <begin position="85"/>
        <end position="102"/>
    </location>
</feature>
<dbReference type="InterPro" id="IPR003780">
    <property type="entry name" value="COX15/CtaA_fam"/>
</dbReference>
<feature type="transmembrane region" description="Helical" evidence="12">
    <location>
        <begin position="254"/>
        <end position="274"/>
    </location>
</feature>
<dbReference type="AlphaFoldDB" id="A0A511YVG0"/>
<name>A0A511YVG0_9CELL</name>
<sequence length="305" mass="31697">MSTTTPAAPAAPPTEPAPAAPSWVRRLAWANLAAQIGIIVTGGAVRLTGSGLGCSTWPQCEPGQFTPVLHEETSSHTMIEFGNRTLTGVLGIIALALAVAVWRDTTRPLWFRRLALVPLGGVAAQAVIGGITVLADLHPAVVGLHMVVSLVLVAASAALLALDGEPLGRPLVARPTLLAARALLAVGGVLMVLGTVTTGAGPHGGDDEVAYRYAVDPVLAAKVHAAAVWAFVALVLVCLWLLRRASVPARTLRAWWVLLAATLAQGLVGYVQYFTGLPEVLVGVHLLGTGLLTSALTWAYCRLPR</sequence>
<keyword evidence="7" id="KW-0408">Iron</keyword>
<feature type="transmembrane region" description="Helical" evidence="12">
    <location>
        <begin position="141"/>
        <end position="162"/>
    </location>
</feature>
<dbReference type="Proteomes" id="UP000321484">
    <property type="component" value="Unassembled WGS sequence"/>
</dbReference>
<evidence type="ECO:0000256" key="12">
    <source>
        <dbReference type="SAM" id="Phobius"/>
    </source>
</evidence>
<dbReference type="GO" id="GO:0016491">
    <property type="term" value="F:oxidoreductase activity"/>
    <property type="evidence" value="ECO:0007669"/>
    <property type="project" value="UniProtKB-KW"/>
</dbReference>
<accession>A0A511YVG0</accession>
<dbReference type="GO" id="GO:0046872">
    <property type="term" value="F:metal ion binding"/>
    <property type="evidence" value="ECO:0007669"/>
    <property type="project" value="UniProtKB-KW"/>
</dbReference>
<keyword evidence="3 12" id="KW-0812">Transmembrane</keyword>
<evidence type="ECO:0000256" key="8">
    <source>
        <dbReference type="ARBA" id="ARBA00023133"/>
    </source>
</evidence>